<organism evidence="2 3">
    <name type="scientific">Chaetomium strumarium</name>
    <dbReference type="NCBI Taxonomy" id="1170767"/>
    <lineage>
        <taxon>Eukaryota</taxon>
        <taxon>Fungi</taxon>
        <taxon>Dikarya</taxon>
        <taxon>Ascomycota</taxon>
        <taxon>Pezizomycotina</taxon>
        <taxon>Sordariomycetes</taxon>
        <taxon>Sordariomycetidae</taxon>
        <taxon>Sordariales</taxon>
        <taxon>Chaetomiaceae</taxon>
        <taxon>Chaetomium</taxon>
    </lineage>
</organism>
<dbReference type="SUPFAM" id="SSF48452">
    <property type="entry name" value="TPR-like"/>
    <property type="match status" value="1"/>
</dbReference>
<reference evidence="2" key="2">
    <citation type="submission" date="2023-06" db="EMBL/GenBank/DDBJ databases">
        <authorList>
            <consortium name="Lawrence Berkeley National Laboratory"/>
            <person name="Mondo S.J."/>
            <person name="Hensen N."/>
            <person name="Bonometti L."/>
            <person name="Westerberg I."/>
            <person name="Brannstrom I.O."/>
            <person name="Guillou S."/>
            <person name="Cros-Aarteil S."/>
            <person name="Calhoun S."/>
            <person name="Haridas S."/>
            <person name="Kuo A."/>
            <person name="Pangilinan J."/>
            <person name="Riley R."/>
            <person name="Labutti K."/>
            <person name="Andreopoulos B."/>
            <person name="Lipzen A."/>
            <person name="Chen C."/>
            <person name="Yanf M."/>
            <person name="Daum C."/>
            <person name="Ng V."/>
            <person name="Clum A."/>
            <person name="Steindorff A."/>
            <person name="Ohm R."/>
            <person name="Martin F."/>
            <person name="Silar P."/>
            <person name="Natvig D."/>
            <person name="Lalanne C."/>
            <person name="Gautier V."/>
            <person name="Ament-Velasquez S.L."/>
            <person name="Kruys A."/>
            <person name="Hutchinson M.I."/>
            <person name="Powell A.J."/>
            <person name="Barry K."/>
            <person name="Miller A.N."/>
            <person name="Grigoriev I.V."/>
            <person name="Debuchy R."/>
            <person name="Gladieux P."/>
            <person name="Thoren M.H."/>
            <person name="Johannesson H."/>
        </authorList>
    </citation>
    <scope>NUCLEOTIDE SEQUENCE</scope>
    <source>
        <strain evidence="2">CBS 333.67</strain>
    </source>
</reference>
<reference evidence="2" key="1">
    <citation type="journal article" date="2023" name="Mol. Phylogenet. Evol.">
        <title>Genome-scale phylogeny and comparative genomics of the fungal order Sordariales.</title>
        <authorList>
            <person name="Hensen N."/>
            <person name="Bonometti L."/>
            <person name="Westerberg I."/>
            <person name="Brannstrom I.O."/>
            <person name="Guillou S."/>
            <person name="Cros-Aarteil S."/>
            <person name="Calhoun S."/>
            <person name="Haridas S."/>
            <person name="Kuo A."/>
            <person name="Mondo S."/>
            <person name="Pangilinan J."/>
            <person name="Riley R."/>
            <person name="LaButti K."/>
            <person name="Andreopoulos B."/>
            <person name="Lipzen A."/>
            <person name="Chen C."/>
            <person name="Yan M."/>
            <person name="Daum C."/>
            <person name="Ng V."/>
            <person name="Clum A."/>
            <person name="Steindorff A."/>
            <person name="Ohm R.A."/>
            <person name="Martin F."/>
            <person name="Silar P."/>
            <person name="Natvig D.O."/>
            <person name="Lalanne C."/>
            <person name="Gautier V."/>
            <person name="Ament-Velasquez S.L."/>
            <person name="Kruys A."/>
            <person name="Hutchinson M.I."/>
            <person name="Powell A.J."/>
            <person name="Barry K."/>
            <person name="Miller A.N."/>
            <person name="Grigoriev I.V."/>
            <person name="Debuchy R."/>
            <person name="Gladieux P."/>
            <person name="Hiltunen Thoren M."/>
            <person name="Johannesson H."/>
        </authorList>
    </citation>
    <scope>NUCLEOTIDE SEQUENCE</scope>
    <source>
        <strain evidence="2">CBS 333.67</strain>
    </source>
</reference>
<dbReference type="Proteomes" id="UP001273166">
    <property type="component" value="Unassembled WGS sequence"/>
</dbReference>
<feature type="region of interest" description="Disordered" evidence="1">
    <location>
        <begin position="20"/>
        <end position="39"/>
    </location>
</feature>
<proteinExistence type="predicted"/>
<evidence type="ECO:0000313" key="3">
    <source>
        <dbReference type="Proteomes" id="UP001273166"/>
    </source>
</evidence>
<comment type="caution">
    <text evidence="2">The sequence shown here is derived from an EMBL/GenBank/DDBJ whole genome shotgun (WGS) entry which is preliminary data.</text>
</comment>
<dbReference type="RefSeq" id="XP_062727149.1">
    <property type="nucleotide sequence ID" value="XM_062866644.1"/>
</dbReference>
<accession>A0AAJ0H4F0</accession>
<keyword evidence="3" id="KW-1185">Reference proteome</keyword>
<dbReference type="AlphaFoldDB" id="A0AAJ0H4F0"/>
<evidence type="ECO:0000256" key="1">
    <source>
        <dbReference type="SAM" id="MobiDB-lite"/>
    </source>
</evidence>
<evidence type="ECO:0000313" key="2">
    <source>
        <dbReference type="EMBL" id="KAK3311369.1"/>
    </source>
</evidence>
<sequence>MVHAVGRLLNEEWFLGWKNGQEDKGKAPPGPGASKHRPLPEDFALRGMPWAGRYYPDGWFITGERIDDDDKYFKVPSMTEERRKRVLWLGFCIARRGNGKWLHFNEWSRRFGVSYIAQRCFEPRFLNFGPFKVPL</sequence>
<dbReference type="GeneID" id="87885473"/>
<dbReference type="EMBL" id="JAUDZG010000001">
    <property type="protein sequence ID" value="KAK3311369.1"/>
    <property type="molecule type" value="Genomic_DNA"/>
</dbReference>
<name>A0AAJ0H4F0_9PEZI</name>
<dbReference type="InterPro" id="IPR011990">
    <property type="entry name" value="TPR-like_helical_dom_sf"/>
</dbReference>
<protein>
    <submittedName>
        <fullName evidence="2">Uncharacterized protein</fullName>
    </submittedName>
</protein>
<gene>
    <name evidence="2" type="ORF">B0T15DRAFT_489979</name>
</gene>